<keyword evidence="13" id="KW-1185">Reference proteome</keyword>
<keyword evidence="4" id="KW-1003">Cell membrane</keyword>
<keyword evidence="6" id="KW-1133">Transmembrane helix</keyword>
<dbReference type="GO" id="GO:0005886">
    <property type="term" value="C:plasma membrane"/>
    <property type="evidence" value="ECO:0007669"/>
    <property type="project" value="UniProtKB-SubCell"/>
</dbReference>
<keyword evidence="3" id="KW-0813">Transport</keyword>
<dbReference type="GO" id="GO:0006814">
    <property type="term" value="P:sodium ion transport"/>
    <property type="evidence" value="ECO:0007669"/>
    <property type="project" value="UniProtKB-KW"/>
</dbReference>
<evidence type="ECO:0000256" key="11">
    <source>
        <dbReference type="RuleBase" id="RU362091"/>
    </source>
</evidence>
<dbReference type="PANTHER" id="PTHR42985">
    <property type="entry name" value="SODIUM-COUPLED MONOCARBOXYLATE TRANSPORTER"/>
    <property type="match status" value="1"/>
</dbReference>
<keyword evidence="7" id="KW-0915">Sodium</keyword>
<protein>
    <recommendedName>
        <fullName evidence="14">Sodium/solute symporter</fullName>
    </recommendedName>
</protein>
<dbReference type="eggNOG" id="KOG2349">
    <property type="taxonomic scope" value="Eukaryota"/>
</dbReference>
<organism evidence="12 13">
    <name type="scientific">Rhodnius prolixus</name>
    <name type="common">Triatomid bug</name>
    <dbReference type="NCBI Taxonomy" id="13249"/>
    <lineage>
        <taxon>Eukaryota</taxon>
        <taxon>Metazoa</taxon>
        <taxon>Ecdysozoa</taxon>
        <taxon>Arthropoda</taxon>
        <taxon>Hexapoda</taxon>
        <taxon>Insecta</taxon>
        <taxon>Pterygota</taxon>
        <taxon>Neoptera</taxon>
        <taxon>Paraneoptera</taxon>
        <taxon>Hemiptera</taxon>
        <taxon>Heteroptera</taxon>
        <taxon>Panheteroptera</taxon>
        <taxon>Cimicomorpha</taxon>
        <taxon>Reduviidae</taxon>
        <taxon>Triatominae</taxon>
        <taxon>Rhodnius</taxon>
    </lineage>
</organism>
<dbReference type="InterPro" id="IPR038377">
    <property type="entry name" value="Na/Glc_symporter_sf"/>
</dbReference>
<dbReference type="InParanoid" id="T1HMC3"/>
<evidence type="ECO:0000313" key="13">
    <source>
        <dbReference type="Proteomes" id="UP000015103"/>
    </source>
</evidence>
<dbReference type="InterPro" id="IPR051163">
    <property type="entry name" value="Sodium:Solute_Symporter_SSF"/>
</dbReference>
<evidence type="ECO:0000256" key="7">
    <source>
        <dbReference type="ARBA" id="ARBA00023053"/>
    </source>
</evidence>
<dbReference type="Proteomes" id="UP000015103">
    <property type="component" value="Unassembled WGS sequence"/>
</dbReference>
<evidence type="ECO:0000256" key="10">
    <source>
        <dbReference type="ARBA" id="ARBA00023201"/>
    </source>
</evidence>
<keyword evidence="5" id="KW-0812">Transmembrane</keyword>
<evidence type="ECO:0000256" key="3">
    <source>
        <dbReference type="ARBA" id="ARBA00022448"/>
    </source>
</evidence>
<evidence type="ECO:0000313" key="12">
    <source>
        <dbReference type="EnsemblMetazoa" id="RPRC005197-PA"/>
    </source>
</evidence>
<comment type="similarity">
    <text evidence="2 11">Belongs to the sodium:solute symporter (SSF) (TC 2.A.21) family.</text>
</comment>
<evidence type="ECO:0000256" key="4">
    <source>
        <dbReference type="ARBA" id="ARBA00022475"/>
    </source>
</evidence>
<sequence length="449" mass="48837">MELRFSHRIRLVTSSVYVVQLLAYLPIVIYGPALALNQVSGINIHVITPVICSVCIFYTTLGGLKAVAWSDTLQGTVMIGSVVTVLFLGLNDVGGVSEVINSSIDGDRFEFFNMDMNPTTRLSFWSSTVGFTFYCLAIFAYSPPSVQRFISLPTFRQARLALGFLCLGVIAFTALSGIIGLIMYTKYKGCDPLSSKAINRPDQIVLLFVVEVSRNLKGLSGLFMSGIVCAALSSLSTGLNTVAGTIYKDFLESSFSTQPSEKQASFILKTIVVLFGMTCVLLVFVFEKLGFLLELATGFIGMTAGINLGIFLSGMFFPFANAKGTLTGGIVSLIFMTWLLLGNSIATAKGLIKHTTKPVSTELCTNMTLAQISTPQMEDAEIFPLYRISVFYYTLLGCGLVILIGLPISLLTSSKTNKEVDPTLLSPLVKKFYEKKRKHEYNGVPLAPL</sequence>
<dbReference type="Pfam" id="PF00474">
    <property type="entry name" value="SSF"/>
    <property type="match status" value="1"/>
</dbReference>
<dbReference type="VEuPathDB" id="VectorBase:RPRC005197"/>
<evidence type="ECO:0000256" key="2">
    <source>
        <dbReference type="ARBA" id="ARBA00006434"/>
    </source>
</evidence>
<name>T1HMC3_RHOPR</name>
<evidence type="ECO:0000256" key="5">
    <source>
        <dbReference type="ARBA" id="ARBA00022692"/>
    </source>
</evidence>
<dbReference type="GO" id="GO:0015293">
    <property type="term" value="F:symporter activity"/>
    <property type="evidence" value="ECO:0007669"/>
    <property type="project" value="TreeGrafter"/>
</dbReference>
<dbReference type="EMBL" id="ACPB03004193">
    <property type="status" value="NOT_ANNOTATED_CDS"/>
    <property type="molecule type" value="Genomic_DNA"/>
</dbReference>
<accession>T1HMC3</accession>
<dbReference type="OMA" id="KHEYNGV"/>
<dbReference type="PROSITE" id="PS50283">
    <property type="entry name" value="NA_SOLUT_SYMP_3"/>
    <property type="match status" value="1"/>
</dbReference>
<keyword evidence="10" id="KW-0739">Sodium transport</keyword>
<evidence type="ECO:0000256" key="1">
    <source>
        <dbReference type="ARBA" id="ARBA00004651"/>
    </source>
</evidence>
<comment type="subcellular location">
    <subcellularLocation>
        <location evidence="1">Cell membrane</location>
        <topology evidence="1">Multi-pass membrane protein</topology>
    </subcellularLocation>
</comment>
<dbReference type="HOGENOM" id="CLU_018808_11_1_1"/>
<evidence type="ECO:0008006" key="14">
    <source>
        <dbReference type="Google" id="ProtNLM"/>
    </source>
</evidence>
<reference evidence="12" key="1">
    <citation type="submission" date="2015-05" db="UniProtKB">
        <authorList>
            <consortium name="EnsemblMetazoa"/>
        </authorList>
    </citation>
    <scope>IDENTIFICATION</scope>
</reference>
<evidence type="ECO:0000256" key="8">
    <source>
        <dbReference type="ARBA" id="ARBA00023065"/>
    </source>
</evidence>
<dbReference type="EnsemblMetazoa" id="RPRC005197-RA">
    <property type="protein sequence ID" value="RPRC005197-PA"/>
    <property type="gene ID" value="RPRC005197"/>
</dbReference>
<dbReference type="Gene3D" id="1.20.1730.10">
    <property type="entry name" value="Sodium/glucose cotransporter"/>
    <property type="match status" value="1"/>
</dbReference>
<dbReference type="PANTHER" id="PTHR42985:SF21">
    <property type="entry name" value="SODIUM-DEPENDENT MULTIVITAMIN TRANSPORTER-LIKE PROTEIN"/>
    <property type="match status" value="1"/>
</dbReference>
<evidence type="ECO:0000256" key="9">
    <source>
        <dbReference type="ARBA" id="ARBA00023136"/>
    </source>
</evidence>
<keyword evidence="8" id="KW-0406">Ion transport</keyword>
<evidence type="ECO:0000256" key="6">
    <source>
        <dbReference type="ARBA" id="ARBA00022989"/>
    </source>
</evidence>
<keyword evidence="9" id="KW-0472">Membrane</keyword>
<dbReference type="InterPro" id="IPR001734">
    <property type="entry name" value="Na/solute_symporter"/>
</dbReference>
<proteinExistence type="inferred from homology"/>
<dbReference type="AlphaFoldDB" id="T1HMC3"/>